<evidence type="ECO:0000313" key="1">
    <source>
        <dbReference type="EMBL" id="CEK82263.1"/>
    </source>
</evidence>
<gene>
    <name evidence="1" type="primary">ORF130564</name>
</gene>
<dbReference type="AlphaFoldDB" id="A0A0B7AN44"/>
<dbReference type="EMBL" id="HACG01035398">
    <property type="protein sequence ID" value="CEK82263.1"/>
    <property type="molecule type" value="Transcribed_RNA"/>
</dbReference>
<reference evidence="1" key="1">
    <citation type="submission" date="2014-12" db="EMBL/GenBank/DDBJ databases">
        <title>Insight into the proteome of Arion vulgaris.</title>
        <authorList>
            <person name="Aradska J."/>
            <person name="Bulat T."/>
            <person name="Smidak R."/>
            <person name="Sarate P."/>
            <person name="Gangsoo J."/>
            <person name="Sialana F."/>
            <person name="Bilban M."/>
            <person name="Lubec G."/>
        </authorList>
    </citation>
    <scope>NUCLEOTIDE SEQUENCE</scope>
    <source>
        <tissue evidence="1">Skin</tissue>
    </source>
</reference>
<protein>
    <submittedName>
        <fullName evidence="1">Uncharacterized protein</fullName>
    </submittedName>
</protein>
<feature type="non-terminal residue" evidence="1">
    <location>
        <position position="1"/>
    </location>
</feature>
<name>A0A0B7AN44_9EUPU</name>
<organism evidence="1">
    <name type="scientific">Arion vulgaris</name>
    <dbReference type="NCBI Taxonomy" id="1028688"/>
    <lineage>
        <taxon>Eukaryota</taxon>
        <taxon>Metazoa</taxon>
        <taxon>Spiralia</taxon>
        <taxon>Lophotrochozoa</taxon>
        <taxon>Mollusca</taxon>
        <taxon>Gastropoda</taxon>
        <taxon>Heterobranchia</taxon>
        <taxon>Euthyneura</taxon>
        <taxon>Panpulmonata</taxon>
        <taxon>Eupulmonata</taxon>
        <taxon>Stylommatophora</taxon>
        <taxon>Helicina</taxon>
        <taxon>Arionoidea</taxon>
        <taxon>Arionidae</taxon>
        <taxon>Arion</taxon>
    </lineage>
</organism>
<accession>A0A0B7AN44</accession>
<sequence>AIPGLMPEFTADECRRRATTILHHNLLKKYNQKKTTNEVGKWLYNRFTCVLVTT</sequence>
<proteinExistence type="predicted"/>